<evidence type="ECO:0000256" key="1">
    <source>
        <dbReference type="SAM" id="SignalP"/>
    </source>
</evidence>
<dbReference type="InterPro" id="IPR013783">
    <property type="entry name" value="Ig-like_fold"/>
</dbReference>
<feature type="chain" id="PRO_5043337722" description="Fibronectin type-III domain-containing protein" evidence="1">
    <location>
        <begin position="18"/>
        <end position="121"/>
    </location>
</feature>
<dbReference type="InterPro" id="IPR036116">
    <property type="entry name" value="FN3_sf"/>
</dbReference>
<protein>
    <recommendedName>
        <fullName evidence="4">Fibronectin type-III domain-containing protein</fullName>
    </recommendedName>
</protein>
<sequence>MFYAGIFLLCLLSGLQADPLTLIQHGNNVIVHWDESEEPISEYVLSWYQADTGIMLGNKFLKRSLSEYEVHDLAECIPYRFTLTGLDWKYREKNQISAEITIGNCGRLCSQYGTCQDVLTS</sequence>
<comment type="caution">
    <text evidence="2">The sequence shown here is derived from an EMBL/GenBank/DDBJ whole genome shotgun (WGS) entry which is preliminary data.</text>
</comment>
<dbReference type="Proteomes" id="UP001497525">
    <property type="component" value="Unassembled WGS sequence"/>
</dbReference>
<gene>
    <name evidence="2" type="ORF">CDAUBV1_LOCUS5543</name>
</gene>
<dbReference type="SUPFAM" id="SSF49265">
    <property type="entry name" value="Fibronectin type III"/>
    <property type="match status" value="1"/>
</dbReference>
<proteinExistence type="predicted"/>
<dbReference type="AlphaFoldDB" id="A0AAV2T5G8"/>
<name>A0AAV2T5G8_CALDB</name>
<keyword evidence="1" id="KW-0732">Signal</keyword>
<evidence type="ECO:0000313" key="3">
    <source>
        <dbReference type="Proteomes" id="UP001497525"/>
    </source>
</evidence>
<dbReference type="Gene3D" id="2.60.40.10">
    <property type="entry name" value="Immunoglobulins"/>
    <property type="match status" value="1"/>
</dbReference>
<evidence type="ECO:0008006" key="4">
    <source>
        <dbReference type="Google" id="ProtNLM"/>
    </source>
</evidence>
<accession>A0AAV2T5G8</accession>
<feature type="signal peptide" evidence="1">
    <location>
        <begin position="1"/>
        <end position="17"/>
    </location>
</feature>
<organism evidence="2 3">
    <name type="scientific">Calicophoron daubneyi</name>
    <name type="common">Rumen fluke</name>
    <name type="synonym">Paramphistomum daubneyi</name>
    <dbReference type="NCBI Taxonomy" id="300641"/>
    <lineage>
        <taxon>Eukaryota</taxon>
        <taxon>Metazoa</taxon>
        <taxon>Spiralia</taxon>
        <taxon>Lophotrochozoa</taxon>
        <taxon>Platyhelminthes</taxon>
        <taxon>Trematoda</taxon>
        <taxon>Digenea</taxon>
        <taxon>Plagiorchiida</taxon>
        <taxon>Pronocephalata</taxon>
        <taxon>Paramphistomoidea</taxon>
        <taxon>Paramphistomidae</taxon>
        <taxon>Calicophoron</taxon>
    </lineage>
</organism>
<evidence type="ECO:0000313" key="2">
    <source>
        <dbReference type="EMBL" id="CAL5132702.1"/>
    </source>
</evidence>
<reference evidence="2" key="1">
    <citation type="submission" date="2024-06" db="EMBL/GenBank/DDBJ databases">
        <authorList>
            <person name="Liu X."/>
            <person name="Lenzi L."/>
            <person name="Haldenby T S."/>
            <person name="Uol C."/>
        </authorList>
    </citation>
    <scope>NUCLEOTIDE SEQUENCE</scope>
</reference>
<dbReference type="EMBL" id="CAXLJL010000134">
    <property type="protein sequence ID" value="CAL5132702.1"/>
    <property type="molecule type" value="Genomic_DNA"/>
</dbReference>